<comment type="caution">
    <text evidence="1">The sequence shown here is derived from an EMBL/GenBank/DDBJ whole genome shotgun (WGS) entry which is preliminary data.</text>
</comment>
<dbReference type="PANTHER" id="PTHR34374:SF1">
    <property type="entry name" value="LARGE RIBOSOMAL RNA SUBUNIT ACCUMULATION PROTEIN YCED HOMOLOG 1, CHLOROPLASTIC"/>
    <property type="match status" value="1"/>
</dbReference>
<dbReference type="EMBL" id="VSSQ01074436">
    <property type="protein sequence ID" value="MPN25311.1"/>
    <property type="molecule type" value="Genomic_DNA"/>
</dbReference>
<protein>
    <recommendedName>
        <fullName evidence="2">Large ribosomal RNA subunit accumulation protein YceD</fullName>
    </recommendedName>
</protein>
<dbReference type="PANTHER" id="PTHR34374">
    <property type="entry name" value="LARGE RIBOSOMAL RNA SUBUNIT ACCUMULATION PROTEIN YCED HOMOLOG 1, CHLOROPLASTIC"/>
    <property type="match status" value="1"/>
</dbReference>
<dbReference type="InterPro" id="IPR003772">
    <property type="entry name" value="YceD"/>
</dbReference>
<proteinExistence type="predicted"/>
<evidence type="ECO:0000313" key="1">
    <source>
        <dbReference type="EMBL" id="MPN25311.1"/>
    </source>
</evidence>
<dbReference type="AlphaFoldDB" id="A0A645GEG8"/>
<name>A0A645GEG8_9ZZZZ</name>
<organism evidence="1">
    <name type="scientific">bioreactor metagenome</name>
    <dbReference type="NCBI Taxonomy" id="1076179"/>
    <lineage>
        <taxon>unclassified sequences</taxon>
        <taxon>metagenomes</taxon>
        <taxon>ecological metagenomes</taxon>
    </lineage>
</organism>
<reference evidence="1" key="1">
    <citation type="submission" date="2019-08" db="EMBL/GenBank/DDBJ databases">
        <authorList>
            <person name="Kucharzyk K."/>
            <person name="Murdoch R.W."/>
            <person name="Higgins S."/>
            <person name="Loffler F."/>
        </authorList>
    </citation>
    <scope>NUCLEOTIDE SEQUENCE</scope>
</reference>
<evidence type="ECO:0008006" key="2">
    <source>
        <dbReference type="Google" id="ProtNLM"/>
    </source>
</evidence>
<accession>A0A645GEG8</accession>
<dbReference type="Pfam" id="PF02620">
    <property type="entry name" value="YceD"/>
    <property type="match status" value="1"/>
</dbReference>
<sequence length="167" mass="18542">MKINIQQVKDNIGATQNFRLCFSAADLFEESEHTWINDPIVAAGEIVNDGLLLKVGGVIELTANFECDRCLEKYTKCTKIAFLEEFRETSERNGSDEINTYHGDEINIGELLRESIILATPLKTVCNEDCQGLCPKCGTNLNISTCACEKGVIDPRLAALQQLLDKK</sequence>
<gene>
    <name evidence="1" type="ORF">SDC9_172719</name>
</gene>